<dbReference type="RefSeq" id="WP_330093101.1">
    <property type="nucleotide sequence ID" value="NZ_JAUZMY010000019.1"/>
</dbReference>
<comment type="caution">
    <text evidence="2">The sequence shown here is derived from an EMBL/GenBank/DDBJ whole genome shotgun (WGS) entry which is preliminary data.</text>
</comment>
<organism evidence="2 3">
    <name type="scientific">Nocardiopsis codii</name>
    <dbReference type="NCBI Taxonomy" id="3065942"/>
    <lineage>
        <taxon>Bacteria</taxon>
        <taxon>Bacillati</taxon>
        <taxon>Actinomycetota</taxon>
        <taxon>Actinomycetes</taxon>
        <taxon>Streptosporangiales</taxon>
        <taxon>Nocardiopsidaceae</taxon>
        <taxon>Nocardiopsis</taxon>
    </lineage>
</organism>
<dbReference type="InterPro" id="IPR051599">
    <property type="entry name" value="Cell_Envelope_Assoc"/>
</dbReference>
<keyword evidence="3" id="KW-1185">Reference proteome</keyword>
<evidence type="ECO:0000259" key="1">
    <source>
        <dbReference type="Pfam" id="PF02698"/>
    </source>
</evidence>
<accession>A0ABU7KAP9</accession>
<reference evidence="2 3" key="1">
    <citation type="submission" date="2023-08" db="EMBL/GenBank/DDBJ databases">
        <authorList>
            <person name="Girao M."/>
            <person name="Carvalho M.F."/>
        </authorList>
    </citation>
    <scope>NUCLEOTIDE SEQUENCE [LARGE SCALE GENOMIC DNA]</scope>
    <source>
        <strain evidence="2 3">CT-R113</strain>
    </source>
</reference>
<dbReference type="CDD" id="cd06259">
    <property type="entry name" value="YdcF-like"/>
    <property type="match status" value="1"/>
</dbReference>
<sequence length="215" mass="23735">MHETDRRNAELLWEHHLMGHELRAADIAVALGSTNLGVASHAAELYHRDLFPVLVLSGGNSPSTLARFPRGEAVHYREHVLSLGVPEAAVLMEPHSTNTGENFAFTRDLVARSGLAPKTVLVVCKPYMERRAYATVRRLWPSVEPVCSSAPLSLEEYVADIGDEKLVVDMVVGDTQRVIEYPARGFSIPQPVPDDVRAAFEALVRAGYDGRLIER</sequence>
<evidence type="ECO:0000313" key="2">
    <source>
        <dbReference type="EMBL" id="MEE2039324.1"/>
    </source>
</evidence>
<dbReference type="EMBL" id="JAUZMY010000019">
    <property type="protein sequence ID" value="MEE2039324.1"/>
    <property type="molecule type" value="Genomic_DNA"/>
</dbReference>
<dbReference type="Pfam" id="PF02698">
    <property type="entry name" value="DUF218"/>
    <property type="match status" value="1"/>
</dbReference>
<dbReference type="Gene3D" id="3.40.50.620">
    <property type="entry name" value="HUPs"/>
    <property type="match status" value="1"/>
</dbReference>
<feature type="domain" description="DUF218" evidence="1">
    <location>
        <begin position="27"/>
        <end position="148"/>
    </location>
</feature>
<dbReference type="PANTHER" id="PTHR30336:SF20">
    <property type="entry name" value="DUF218 DOMAIN-CONTAINING PROTEIN"/>
    <property type="match status" value="1"/>
</dbReference>
<gene>
    <name evidence="2" type="ORF">Q8791_19075</name>
</gene>
<name>A0ABU7KAP9_9ACTN</name>
<dbReference type="PANTHER" id="PTHR30336">
    <property type="entry name" value="INNER MEMBRANE PROTEIN, PROBABLE PERMEASE"/>
    <property type="match status" value="1"/>
</dbReference>
<dbReference type="Proteomes" id="UP001356095">
    <property type="component" value="Unassembled WGS sequence"/>
</dbReference>
<protein>
    <submittedName>
        <fullName evidence="2">YdcF family protein</fullName>
    </submittedName>
</protein>
<evidence type="ECO:0000313" key="3">
    <source>
        <dbReference type="Proteomes" id="UP001356095"/>
    </source>
</evidence>
<proteinExistence type="predicted"/>
<dbReference type="InterPro" id="IPR014729">
    <property type="entry name" value="Rossmann-like_a/b/a_fold"/>
</dbReference>
<dbReference type="InterPro" id="IPR003848">
    <property type="entry name" value="DUF218"/>
</dbReference>